<keyword evidence="1" id="KW-0812">Transmembrane</keyword>
<evidence type="ECO:0000313" key="3">
    <source>
        <dbReference type="Proteomes" id="UP001437460"/>
    </source>
</evidence>
<dbReference type="RefSeq" id="WP_349229642.1">
    <property type="nucleotide sequence ID" value="NZ_JBBMFJ010000020.1"/>
</dbReference>
<dbReference type="InterPro" id="IPR019074">
    <property type="entry name" value="YabQ"/>
</dbReference>
<evidence type="ECO:0000256" key="1">
    <source>
        <dbReference type="SAM" id="Phobius"/>
    </source>
</evidence>
<comment type="caution">
    <text evidence="2">The sequence shown here is derived from an EMBL/GenBank/DDBJ whole genome shotgun (WGS) entry which is preliminary data.</text>
</comment>
<accession>A0ABV1HMG5</accession>
<organism evidence="2 3">
    <name type="scientific">Ventrimonas faecis</name>
    <dbReference type="NCBI Taxonomy" id="3133170"/>
    <lineage>
        <taxon>Bacteria</taxon>
        <taxon>Bacillati</taxon>
        <taxon>Bacillota</taxon>
        <taxon>Clostridia</taxon>
        <taxon>Lachnospirales</taxon>
        <taxon>Lachnospiraceae</taxon>
        <taxon>Ventrimonas</taxon>
    </lineage>
</organism>
<feature type="transmembrane region" description="Helical" evidence="1">
    <location>
        <begin position="12"/>
        <end position="35"/>
    </location>
</feature>
<dbReference type="Pfam" id="PF09578">
    <property type="entry name" value="Spore_YabQ"/>
    <property type="match status" value="1"/>
</dbReference>
<dbReference type="NCBIfam" id="TIGR02893">
    <property type="entry name" value="spore_yabQ"/>
    <property type="match status" value="1"/>
</dbReference>
<keyword evidence="1" id="KW-1133">Transmembrane helix</keyword>
<keyword evidence="3" id="KW-1185">Reference proteome</keyword>
<proteinExistence type="predicted"/>
<evidence type="ECO:0000313" key="2">
    <source>
        <dbReference type="EMBL" id="MEQ2563508.1"/>
    </source>
</evidence>
<feature type="transmembrane region" description="Helical" evidence="1">
    <location>
        <begin position="47"/>
        <end position="63"/>
    </location>
</feature>
<gene>
    <name evidence="2" type="primary">yabQ</name>
    <name evidence="2" type="ORF">WMO41_10130</name>
</gene>
<dbReference type="EMBL" id="JBBMFJ010000020">
    <property type="protein sequence ID" value="MEQ2563508.1"/>
    <property type="molecule type" value="Genomic_DNA"/>
</dbReference>
<sequence length="109" mass="13050">MAAVCREARLLLQSISVGAVLMMVYDLIRLFRFLVPHRSLALGLEDFCYWIWAGFFTFLFLYRENDGALRFYIIGCIFVSMLFYDRIISRNLRKLLKMVLRCIRMKLHR</sequence>
<name>A0ABV1HMG5_9FIRM</name>
<keyword evidence="1" id="KW-0472">Membrane</keyword>
<dbReference type="Proteomes" id="UP001437460">
    <property type="component" value="Unassembled WGS sequence"/>
</dbReference>
<protein>
    <submittedName>
        <fullName evidence="2">Spore cortex biosynthesis protein YabQ</fullName>
    </submittedName>
</protein>
<reference evidence="2 3" key="1">
    <citation type="submission" date="2024-03" db="EMBL/GenBank/DDBJ databases">
        <title>Human intestinal bacterial collection.</title>
        <authorList>
            <person name="Pauvert C."/>
            <person name="Hitch T.C.A."/>
            <person name="Clavel T."/>
        </authorList>
    </citation>
    <scope>NUCLEOTIDE SEQUENCE [LARGE SCALE GENOMIC DNA]</scope>
    <source>
        <strain evidence="2 3">CLA-AP-H27</strain>
    </source>
</reference>
<feature type="transmembrane region" description="Helical" evidence="1">
    <location>
        <begin position="69"/>
        <end position="88"/>
    </location>
</feature>